<feature type="domain" description="Phage conserved hypothetical protein C-terminal" evidence="2">
    <location>
        <begin position="165"/>
        <end position="237"/>
    </location>
</feature>
<sequence>MSNYKAMRELTRRLSGQENVFTVPRIYVQYTGDLTTAVLLNQIVFYSDKSKRKDGFFYKTYEEWEEEICLTKRQVRYSVEKLKALGILETAIKKANGAPTVHYKLDYDKLVDSIVTKCHFPIEQNVTNDNDKMSLSLTESTTENTTENTTRDIVADAPALPYHTIIDYLNEQAGTAFKSTTKKTQGLIHARLQEGFTVMDFKTVIDVKSAEWRNDSAMSKFLRPETLFGTKFESYLNQKPKGGKANAASNGRQQSVTKYEDGINF</sequence>
<dbReference type="Pfam" id="PF09524">
    <property type="entry name" value="Phg_2220_C"/>
    <property type="match status" value="1"/>
</dbReference>
<name>A0ABV9MA99_9BACL</name>
<reference evidence="4" key="1">
    <citation type="journal article" date="2019" name="Int. J. Syst. Evol. Microbiol.">
        <title>The Global Catalogue of Microorganisms (GCM) 10K type strain sequencing project: providing services to taxonomists for standard genome sequencing and annotation.</title>
        <authorList>
            <consortium name="The Broad Institute Genomics Platform"/>
            <consortium name="The Broad Institute Genome Sequencing Center for Infectious Disease"/>
            <person name="Wu L."/>
            <person name="Ma J."/>
        </authorList>
    </citation>
    <scope>NUCLEOTIDE SEQUENCE [LARGE SCALE GENOMIC DNA]</scope>
    <source>
        <strain evidence="4">CGMCC 1.12151</strain>
    </source>
</reference>
<feature type="compositionally biased region" description="Polar residues" evidence="1">
    <location>
        <begin position="247"/>
        <end position="257"/>
    </location>
</feature>
<keyword evidence="4" id="KW-1185">Reference proteome</keyword>
<feature type="region of interest" description="Disordered" evidence="1">
    <location>
        <begin position="240"/>
        <end position="265"/>
    </location>
</feature>
<evidence type="ECO:0000313" key="4">
    <source>
        <dbReference type="Proteomes" id="UP001595932"/>
    </source>
</evidence>
<protein>
    <submittedName>
        <fullName evidence="3">Conserved phage C-terminal domain-containing protein</fullName>
    </submittedName>
</protein>
<dbReference type="InterPro" id="IPR011741">
    <property type="entry name" value="Phg_2220_C"/>
</dbReference>
<dbReference type="NCBIfam" id="TIGR02220">
    <property type="entry name" value="phg_TIGR02220"/>
    <property type="match status" value="1"/>
</dbReference>
<gene>
    <name evidence="3" type="ORF">ACFO5U_05330</name>
</gene>
<comment type="caution">
    <text evidence="3">The sequence shown here is derived from an EMBL/GenBank/DDBJ whole genome shotgun (WGS) entry which is preliminary data.</text>
</comment>
<organism evidence="3 4">
    <name type="scientific">Planococcus dechangensis</name>
    <dbReference type="NCBI Taxonomy" id="1176255"/>
    <lineage>
        <taxon>Bacteria</taxon>
        <taxon>Bacillati</taxon>
        <taxon>Bacillota</taxon>
        <taxon>Bacilli</taxon>
        <taxon>Bacillales</taxon>
        <taxon>Caryophanaceae</taxon>
        <taxon>Planococcus</taxon>
    </lineage>
</organism>
<evidence type="ECO:0000313" key="3">
    <source>
        <dbReference type="EMBL" id="MFC4712264.1"/>
    </source>
</evidence>
<accession>A0ABV9MA99</accession>
<dbReference type="Proteomes" id="UP001595932">
    <property type="component" value="Unassembled WGS sequence"/>
</dbReference>
<dbReference type="RefSeq" id="WP_377277347.1">
    <property type="nucleotide sequence ID" value="NZ_JBHSGL010000005.1"/>
</dbReference>
<evidence type="ECO:0000259" key="2">
    <source>
        <dbReference type="Pfam" id="PF09524"/>
    </source>
</evidence>
<proteinExistence type="predicted"/>
<evidence type="ECO:0000256" key="1">
    <source>
        <dbReference type="SAM" id="MobiDB-lite"/>
    </source>
</evidence>
<dbReference type="EMBL" id="JBHSGL010000005">
    <property type="protein sequence ID" value="MFC4712264.1"/>
    <property type="molecule type" value="Genomic_DNA"/>
</dbReference>